<evidence type="ECO:0000259" key="3">
    <source>
        <dbReference type="Pfam" id="PF17408"/>
    </source>
</evidence>
<gene>
    <name evidence="4" type="ORF">PIB30_044412</name>
</gene>
<feature type="domain" description="Malonyl-CoA decarboxylase C-terminal" evidence="2">
    <location>
        <begin position="224"/>
        <end position="510"/>
    </location>
</feature>
<dbReference type="InterPro" id="IPR007956">
    <property type="entry name" value="Malonyl_CoA_deC_C"/>
</dbReference>
<name>A0ABU6YGJ4_9FABA</name>
<protein>
    <recommendedName>
        <fullName evidence="6">Malonyl-CoA decarboxylase</fullName>
    </recommendedName>
</protein>
<dbReference type="InterPro" id="IPR038917">
    <property type="entry name" value="Malonyl_CoA_deC"/>
</dbReference>
<dbReference type="PANTHER" id="PTHR28641:SF1">
    <property type="entry name" value="MALONYL-COA DECARBOXYLASE, MITOCHONDRIAL"/>
    <property type="match status" value="1"/>
</dbReference>
<dbReference type="InterPro" id="IPR038351">
    <property type="entry name" value="MCD_N_sf"/>
</dbReference>
<dbReference type="Proteomes" id="UP001341840">
    <property type="component" value="Unassembled WGS sequence"/>
</dbReference>
<feature type="compositionally biased region" description="Basic and acidic residues" evidence="1">
    <location>
        <begin position="41"/>
        <end position="56"/>
    </location>
</feature>
<evidence type="ECO:0008006" key="6">
    <source>
        <dbReference type="Google" id="ProtNLM"/>
    </source>
</evidence>
<dbReference type="Pfam" id="PF17408">
    <property type="entry name" value="MCD_N"/>
    <property type="match status" value="1"/>
</dbReference>
<comment type="caution">
    <text evidence="4">The sequence shown here is derived from an EMBL/GenBank/DDBJ whole genome shotgun (WGS) entry which is preliminary data.</text>
</comment>
<reference evidence="4 5" key="1">
    <citation type="journal article" date="2023" name="Plants (Basel)">
        <title>Bridging the Gap: Combining Genomics and Transcriptomics Approaches to Understand Stylosanthes scabra, an Orphan Legume from the Brazilian Caatinga.</title>
        <authorList>
            <person name="Ferreira-Neto J.R.C."/>
            <person name="da Silva M.D."/>
            <person name="Binneck E."/>
            <person name="de Melo N.F."/>
            <person name="da Silva R.H."/>
            <person name="de Melo A.L.T.M."/>
            <person name="Pandolfi V."/>
            <person name="Bustamante F.O."/>
            <person name="Brasileiro-Vidal A.C."/>
            <person name="Benko-Iseppon A.M."/>
        </authorList>
    </citation>
    <scope>NUCLEOTIDE SEQUENCE [LARGE SCALE GENOMIC DNA]</scope>
    <source>
        <tissue evidence="4">Leaves</tissue>
    </source>
</reference>
<evidence type="ECO:0000256" key="1">
    <source>
        <dbReference type="SAM" id="MobiDB-lite"/>
    </source>
</evidence>
<proteinExistence type="predicted"/>
<dbReference type="Gene3D" id="1.20.140.90">
    <property type="entry name" value="Malonyl-CoA decarboxylase, oligemerization domain"/>
    <property type="match status" value="1"/>
</dbReference>
<keyword evidence="5" id="KW-1185">Reference proteome</keyword>
<dbReference type="InterPro" id="IPR042303">
    <property type="entry name" value="Malonyl_CoA_deC_C_sf"/>
</dbReference>
<sequence length="546" mass="61737">MSKKALSILMRARMRPNNDTNHSLSPLSLTNAVNQLKQNKNSREGKSAGGASREENPASNGSGNSERDFMRVRDSMDSAVSINKTEVIDDVLNNFSEGYFSLSHENRRKLLLVLAREYDLNRSQVRELIKQYLALELPADKAQVSEEEGLFASFYRIERNLRHALKPVYEVLFERLNTHPGGLRFLSILRADILSTLREENIASLRALDSYLHEKLSTWLTPAALELHQITWDDPASLLEKIVAYEAVHPISNLLDLKRRLGIGRRCFGYLHPAIPGEPLIFIEVALLKNIAHSIQEVLWDSPPIPESEATCALFYSISSTQPGLSGINLGKFLIKRVITLVKREMQHISTFATLSPIPGFMQWLLSKLASQTKLAEGDMSQTVTEGSSSTFYENVLKPEEEEALMNLPNITSFRDVAMGQTGMEIMFNLLTSTSYQWIHSSELVSVLKSPLMRLCARYILQEKKRGKALDSVANFHLQNGAMVERINWMADRSEKGLSQSAGIMVNYVYRLGHIEEYAHLYFSNGEIHASSDLHHYVEQQSDRKQ</sequence>
<feature type="region of interest" description="Disordered" evidence="1">
    <location>
        <begin position="38"/>
        <end position="68"/>
    </location>
</feature>
<accession>A0ABU6YGJ4</accession>
<dbReference type="PANTHER" id="PTHR28641">
    <property type="match status" value="1"/>
</dbReference>
<dbReference type="InterPro" id="IPR035372">
    <property type="entry name" value="MCD_N"/>
</dbReference>
<evidence type="ECO:0000313" key="5">
    <source>
        <dbReference type="Proteomes" id="UP001341840"/>
    </source>
</evidence>
<evidence type="ECO:0000259" key="2">
    <source>
        <dbReference type="Pfam" id="PF05292"/>
    </source>
</evidence>
<feature type="domain" description="Malonyl-CoA decarboxylase N-terminal" evidence="3">
    <location>
        <begin position="156"/>
        <end position="219"/>
    </location>
</feature>
<dbReference type="Gene3D" id="3.40.630.150">
    <property type="entry name" value="Malonyl-CoA decarboxylase, catalytic domain"/>
    <property type="match status" value="1"/>
</dbReference>
<evidence type="ECO:0000313" key="4">
    <source>
        <dbReference type="EMBL" id="MED6208378.1"/>
    </source>
</evidence>
<organism evidence="4 5">
    <name type="scientific">Stylosanthes scabra</name>
    <dbReference type="NCBI Taxonomy" id="79078"/>
    <lineage>
        <taxon>Eukaryota</taxon>
        <taxon>Viridiplantae</taxon>
        <taxon>Streptophyta</taxon>
        <taxon>Embryophyta</taxon>
        <taxon>Tracheophyta</taxon>
        <taxon>Spermatophyta</taxon>
        <taxon>Magnoliopsida</taxon>
        <taxon>eudicotyledons</taxon>
        <taxon>Gunneridae</taxon>
        <taxon>Pentapetalae</taxon>
        <taxon>rosids</taxon>
        <taxon>fabids</taxon>
        <taxon>Fabales</taxon>
        <taxon>Fabaceae</taxon>
        <taxon>Papilionoideae</taxon>
        <taxon>50 kb inversion clade</taxon>
        <taxon>dalbergioids sensu lato</taxon>
        <taxon>Dalbergieae</taxon>
        <taxon>Pterocarpus clade</taxon>
        <taxon>Stylosanthes</taxon>
    </lineage>
</organism>
<dbReference type="Pfam" id="PF05292">
    <property type="entry name" value="MCD"/>
    <property type="match status" value="1"/>
</dbReference>
<dbReference type="EMBL" id="JASCZI010241920">
    <property type="protein sequence ID" value="MED6208378.1"/>
    <property type="molecule type" value="Genomic_DNA"/>
</dbReference>